<feature type="domain" description="ZSWIM1/3 RNaseH-like" evidence="1">
    <location>
        <begin position="78"/>
        <end position="166"/>
    </location>
</feature>
<evidence type="ECO:0000313" key="2">
    <source>
        <dbReference type="EMBL" id="GFQ85950.1"/>
    </source>
</evidence>
<dbReference type="EMBL" id="BMAO01032956">
    <property type="protein sequence ID" value="GFQ85950.1"/>
    <property type="molecule type" value="Genomic_DNA"/>
</dbReference>
<dbReference type="InterPro" id="IPR048324">
    <property type="entry name" value="ZSWIM1-3_RNaseH-like"/>
</dbReference>
<proteinExistence type="predicted"/>
<sequence length="235" mass="26951">MLSRENISRIHLTTRQDIKNIKRSFGLTNQRHADDATSVKLMLEEMAELGAGNPILGCKFQGCLSSEYEGLNNEDFFLAIQHPLQKEMLKKFGKEIVCVDSTHGTNTHSYNFKLITVLVVDDFGEGFPVAWCISNREDFTALRKFFLLIKNNTETSITFNFFMSDDAPAFYNSWSDVFDFPEGKKISSHLTKPSFEEMNNIREALLDDDDVTIPEFNHQAYRLQSQVNEEVNDLN</sequence>
<accession>A0A8X6IZU9</accession>
<dbReference type="Proteomes" id="UP000887116">
    <property type="component" value="Unassembled WGS sequence"/>
</dbReference>
<comment type="caution">
    <text evidence="2">The sequence shown here is derived from an EMBL/GenBank/DDBJ whole genome shotgun (WGS) entry which is preliminary data.</text>
</comment>
<name>A0A8X6IZU9_TRICU</name>
<gene>
    <name evidence="2" type="primary">AVEN_26662_1</name>
    <name evidence="2" type="ORF">TNCT_125001</name>
</gene>
<dbReference type="AlphaFoldDB" id="A0A8X6IZU9"/>
<organism evidence="2 3">
    <name type="scientific">Trichonephila clavata</name>
    <name type="common">Joro spider</name>
    <name type="synonym">Nephila clavata</name>
    <dbReference type="NCBI Taxonomy" id="2740835"/>
    <lineage>
        <taxon>Eukaryota</taxon>
        <taxon>Metazoa</taxon>
        <taxon>Ecdysozoa</taxon>
        <taxon>Arthropoda</taxon>
        <taxon>Chelicerata</taxon>
        <taxon>Arachnida</taxon>
        <taxon>Araneae</taxon>
        <taxon>Araneomorphae</taxon>
        <taxon>Entelegynae</taxon>
        <taxon>Araneoidea</taxon>
        <taxon>Nephilidae</taxon>
        <taxon>Trichonephila</taxon>
    </lineage>
</organism>
<dbReference type="OrthoDB" id="6782111at2759"/>
<reference evidence="2" key="1">
    <citation type="submission" date="2020-07" db="EMBL/GenBank/DDBJ databases">
        <title>Multicomponent nature underlies the extraordinary mechanical properties of spider dragline silk.</title>
        <authorList>
            <person name="Kono N."/>
            <person name="Nakamura H."/>
            <person name="Mori M."/>
            <person name="Yoshida Y."/>
            <person name="Ohtoshi R."/>
            <person name="Malay A.D."/>
            <person name="Moran D.A.P."/>
            <person name="Tomita M."/>
            <person name="Numata K."/>
            <person name="Arakawa K."/>
        </authorList>
    </citation>
    <scope>NUCLEOTIDE SEQUENCE</scope>
</reference>
<feature type="non-terminal residue" evidence="2">
    <location>
        <position position="1"/>
    </location>
</feature>
<evidence type="ECO:0000259" key="1">
    <source>
        <dbReference type="Pfam" id="PF21056"/>
    </source>
</evidence>
<evidence type="ECO:0000313" key="3">
    <source>
        <dbReference type="Proteomes" id="UP000887116"/>
    </source>
</evidence>
<protein>
    <submittedName>
        <fullName evidence="2">C2H2-type domain-containing protein</fullName>
    </submittedName>
</protein>
<dbReference type="Pfam" id="PF21056">
    <property type="entry name" value="ZSWIM1-3_RNaseH-like"/>
    <property type="match status" value="1"/>
</dbReference>
<keyword evidence="3" id="KW-1185">Reference proteome</keyword>